<evidence type="ECO:0000313" key="1">
    <source>
        <dbReference type="EMBL" id="OAM90850.1"/>
    </source>
</evidence>
<keyword evidence="2" id="KW-1185">Reference proteome</keyword>
<sequence>MKEENPDVLLAGLTVDDIKQGVSKLRNRVIGRVFKELGYIEQCGSGIQRVIADCRQAGLPAPVFRKWRFRFPVTVSL</sequence>
<reference evidence="1 2" key="1">
    <citation type="submission" date="2016-01" db="EMBL/GenBank/DDBJ databases">
        <title>High potential of lignocellulose degradation of a new Verrucomicrobia species.</title>
        <authorList>
            <person name="Wang Y."/>
            <person name="Shi Y."/>
            <person name="Qiu Z."/>
            <person name="Liu S."/>
            <person name="Yang H."/>
        </authorList>
    </citation>
    <scope>NUCLEOTIDE SEQUENCE [LARGE SCALE GENOMIC DNA]</scope>
    <source>
        <strain evidence="1 2">TSB47</strain>
    </source>
</reference>
<comment type="caution">
    <text evidence="1">The sequence shown here is derived from an EMBL/GenBank/DDBJ whole genome shotgun (WGS) entry which is preliminary data.</text>
</comment>
<dbReference type="InterPro" id="IPR038475">
    <property type="entry name" value="RecG_C_sf"/>
</dbReference>
<accession>A0A178ILW5</accession>
<dbReference type="PANTHER" id="PTHR30595">
    <property type="entry name" value="GLPR-RELATED TRANSCRIPTIONAL REPRESSOR"/>
    <property type="match status" value="1"/>
</dbReference>
<protein>
    <submittedName>
        <fullName evidence="1">Uncharacterized protein</fullName>
    </submittedName>
</protein>
<dbReference type="Proteomes" id="UP000078486">
    <property type="component" value="Unassembled WGS sequence"/>
</dbReference>
<organism evidence="1 2">
    <name type="scientific">Termitidicoccus mucosus</name>
    <dbReference type="NCBI Taxonomy" id="1184151"/>
    <lineage>
        <taxon>Bacteria</taxon>
        <taxon>Pseudomonadati</taxon>
        <taxon>Verrucomicrobiota</taxon>
        <taxon>Opitutia</taxon>
        <taxon>Opitutales</taxon>
        <taxon>Opitutaceae</taxon>
        <taxon>Termitidicoccus</taxon>
    </lineage>
</organism>
<gene>
    <name evidence="1" type="ORF">AW736_05975</name>
</gene>
<dbReference type="STRING" id="1184151.AW736_05975"/>
<proteinExistence type="predicted"/>
<dbReference type="RefSeq" id="WP_068769296.1">
    <property type="nucleotide sequence ID" value="NZ_CP109796.1"/>
</dbReference>
<dbReference type="AlphaFoldDB" id="A0A178ILW5"/>
<dbReference type="EMBL" id="LRRQ01000046">
    <property type="protein sequence ID" value="OAM90850.1"/>
    <property type="molecule type" value="Genomic_DNA"/>
</dbReference>
<dbReference type="PANTHER" id="PTHR30595:SF6">
    <property type="entry name" value="SCHLAFEN ALBA-2 DOMAIN-CONTAINING PROTEIN"/>
    <property type="match status" value="1"/>
</dbReference>
<name>A0A178ILW5_9BACT</name>
<dbReference type="Gene3D" id="3.30.565.60">
    <property type="match status" value="1"/>
</dbReference>
<dbReference type="Pfam" id="PF13749">
    <property type="entry name" value="HATPase_c_4"/>
    <property type="match status" value="1"/>
</dbReference>
<evidence type="ECO:0000313" key="2">
    <source>
        <dbReference type="Proteomes" id="UP000078486"/>
    </source>
</evidence>